<name>A0ACC1MZB4_9HYPO</name>
<dbReference type="EMBL" id="JANJQO010001217">
    <property type="protein sequence ID" value="KAJ2972088.1"/>
    <property type="molecule type" value="Genomic_DNA"/>
</dbReference>
<proteinExistence type="predicted"/>
<gene>
    <name evidence="1" type="ORF">NQ176_g7356</name>
</gene>
<evidence type="ECO:0000313" key="2">
    <source>
        <dbReference type="Proteomes" id="UP001143910"/>
    </source>
</evidence>
<accession>A0ACC1MZB4</accession>
<protein>
    <submittedName>
        <fullName evidence="1">Uncharacterized protein</fullName>
    </submittedName>
</protein>
<evidence type="ECO:0000313" key="1">
    <source>
        <dbReference type="EMBL" id="KAJ2972088.1"/>
    </source>
</evidence>
<dbReference type="Proteomes" id="UP001143910">
    <property type="component" value="Unassembled WGS sequence"/>
</dbReference>
<sequence>MVSVVETPKREPTPTSSISSIPQKRAVEDVNSPARPSPLNPDVRFADPPLQAVDEGQAARSKPSRVKKESLKKREAKGDGIPPPPDPKVEKDIEQSESSPLRYKLAPPKLPDFDPPRGPVLTIHHETIMADGDAVQFYEASDHVANKKNFRYAYCIADPRFSSMIYYRQTEPEPFGPRFSFEDAASHVFFDKSARTVTTDRGFRMARANVAVREGRWYWECKITQGVRPPLPGETKPQGVTAFATWQERKYTCHAQRNSFQLVKVSARAM</sequence>
<keyword evidence="2" id="KW-1185">Reference proteome</keyword>
<organism evidence="1 2">
    <name type="scientific">Zarea fungicola</name>
    <dbReference type="NCBI Taxonomy" id="93591"/>
    <lineage>
        <taxon>Eukaryota</taxon>
        <taxon>Fungi</taxon>
        <taxon>Dikarya</taxon>
        <taxon>Ascomycota</taxon>
        <taxon>Pezizomycotina</taxon>
        <taxon>Sordariomycetes</taxon>
        <taxon>Hypocreomycetidae</taxon>
        <taxon>Hypocreales</taxon>
        <taxon>Cordycipitaceae</taxon>
        <taxon>Zarea</taxon>
    </lineage>
</organism>
<comment type="caution">
    <text evidence="1">The sequence shown here is derived from an EMBL/GenBank/DDBJ whole genome shotgun (WGS) entry which is preliminary data.</text>
</comment>
<reference evidence="1" key="1">
    <citation type="submission" date="2022-08" db="EMBL/GenBank/DDBJ databases">
        <title>Genome Sequence of Lecanicillium fungicola.</title>
        <authorList>
            <person name="Buettner E."/>
        </authorList>
    </citation>
    <scope>NUCLEOTIDE SEQUENCE</scope>
    <source>
        <strain evidence="1">Babe33</strain>
    </source>
</reference>